<dbReference type="Proteomes" id="UP000259683">
    <property type="component" value="Segment"/>
</dbReference>
<feature type="region of interest" description="Disordered" evidence="1">
    <location>
        <begin position="95"/>
        <end position="137"/>
    </location>
</feature>
<name>A0A385EG28_9CAUD</name>
<keyword evidence="3" id="KW-1185">Reference proteome</keyword>
<reference evidence="2" key="2">
    <citation type="submission" date="2021-07" db="EMBL/GenBank/DDBJ databases">
        <title>Giant CbK-like Caulobacter bacteriophages have genetically divergent genomes.</title>
        <authorList>
            <person name="Wilson K."/>
            <person name="Ely B."/>
        </authorList>
    </citation>
    <scope>NUCLEOTIDE SEQUENCE</scope>
</reference>
<accession>A0A385EG28</accession>
<gene>
    <name evidence="2" type="ORF">CcrSC_gp235c</name>
</gene>
<feature type="compositionally biased region" description="Low complexity" evidence="1">
    <location>
        <begin position="116"/>
        <end position="129"/>
    </location>
</feature>
<evidence type="ECO:0000313" key="3">
    <source>
        <dbReference type="Proteomes" id="UP000259683"/>
    </source>
</evidence>
<sequence length="137" mass="14305">MPYQRKPLPVEAFAWDRHADRSTWPEWAQKYEGLTSLNTWAPLGMSGVGTLLVPSNGVVTNANNGDFLVLVGKNKIEVYSPAAFAELFEEVGAAPAADESSNAAAAPVAEPEKAAPAKGRAAKAETAPAGDEPAAEA</sequence>
<evidence type="ECO:0000313" key="2">
    <source>
        <dbReference type="EMBL" id="AXQ69817.1"/>
    </source>
</evidence>
<protein>
    <submittedName>
        <fullName evidence="2">Uncharacterized protein</fullName>
    </submittedName>
</protein>
<dbReference type="EMBL" id="MH588547">
    <property type="protein sequence ID" value="AXQ69817.1"/>
    <property type="molecule type" value="Genomic_DNA"/>
</dbReference>
<reference evidence="2" key="1">
    <citation type="submission" date="2018-07" db="EMBL/GenBank/DDBJ databases">
        <authorList>
            <person name="Wilson K.M."/>
            <person name="Ely B."/>
        </authorList>
    </citation>
    <scope>NUCLEOTIDE SEQUENCE</scope>
</reference>
<feature type="compositionally biased region" description="Low complexity" evidence="1">
    <location>
        <begin position="95"/>
        <end position="109"/>
    </location>
</feature>
<evidence type="ECO:0000256" key="1">
    <source>
        <dbReference type="SAM" id="MobiDB-lite"/>
    </source>
</evidence>
<proteinExistence type="predicted"/>
<organism evidence="2 3">
    <name type="scientific">Caulobacter phage CcrSC</name>
    <dbReference type="NCBI Taxonomy" id="2283272"/>
    <lineage>
        <taxon>Viruses</taxon>
        <taxon>Duplodnaviria</taxon>
        <taxon>Heunggongvirae</taxon>
        <taxon>Uroviricota</taxon>
        <taxon>Caudoviricetes</taxon>
        <taxon>Jeanschmidtviridae</taxon>
        <taxon>Bertelyvirus</taxon>
        <taxon>Bertelyvirus SC</taxon>
    </lineage>
</organism>